<evidence type="ECO:0000256" key="3">
    <source>
        <dbReference type="ARBA" id="ARBA00023203"/>
    </source>
</evidence>
<proteinExistence type="inferred from homology"/>
<keyword evidence="6" id="KW-0472">Membrane</keyword>
<feature type="repeat" description="RPEL" evidence="4">
    <location>
        <begin position="278"/>
        <end position="303"/>
    </location>
</feature>
<reference evidence="7" key="1">
    <citation type="journal article" date="2023" name="Mol. Biol. Evol.">
        <title>Third-Generation Sequencing Reveals the Adaptive Role of the Epigenome in Three Deep-Sea Polychaetes.</title>
        <authorList>
            <person name="Perez M."/>
            <person name="Aroh O."/>
            <person name="Sun Y."/>
            <person name="Lan Y."/>
            <person name="Juniper S.K."/>
            <person name="Young C.R."/>
            <person name="Angers B."/>
            <person name="Qian P.Y."/>
        </authorList>
    </citation>
    <scope>NUCLEOTIDE SEQUENCE</scope>
    <source>
        <strain evidence="7">R07B-5</strain>
    </source>
</reference>
<evidence type="ECO:0000256" key="1">
    <source>
        <dbReference type="ARBA" id="ARBA00009795"/>
    </source>
</evidence>
<keyword evidence="3" id="KW-0009">Actin-binding</keyword>
<dbReference type="SMART" id="SM00707">
    <property type="entry name" value="RPEL"/>
    <property type="match status" value="1"/>
</dbReference>
<dbReference type="EMBL" id="JAODUO010000002">
    <property type="protein sequence ID" value="KAK2194180.1"/>
    <property type="molecule type" value="Genomic_DNA"/>
</dbReference>
<dbReference type="GO" id="GO:0030036">
    <property type="term" value="P:actin cytoskeleton organization"/>
    <property type="evidence" value="ECO:0007669"/>
    <property type="project" value="TreeGrafter"/>
</dbReference>
<keyword evidence="6" id="KW-1133">Transmembrane helix</keyword>
<dbReference type="Pfam" id="PF02755">
    <property type="entry name" value="RPEL"/>
    <property type="match status" value="1"/>
</dbReference>
<keyword evidence="6" id="KW-0812">Transmembrane</keyword>
<feature type="region of interest" description="Disordered" evidence="5">
    <location>
        <begin position="302"/>
        <end position="329"/>
    </location>
</feature>
<feature type="compositionally biased region" description="Polar residues" evidence="5">
    <location>
        <begin position="305"/>
        <end position="321"/>
    </location>
</feature>
<evidence type="ECO:0000256" key="5">
    <source>
        <dbReference type="SAM" id="MobiDB-lite"/>
    </source>
</evidence>
<evidence type="ECO:0000256" key="4">
    <source>
        <dbReference type="PROSITE-ProRule" id="PRU00401"/>
    </source>
</evidence>
<dbReference type="PROSITE" id="PS51073">
    <property type="entry name" value="RPEL"/>
    <property type="match status" value="1"/>
</dbReference>
<gene>
    <name evidence="7" type="ORF">NP493_2g20060</name>
</gene>
<keyword evidence="2" id="KW-0677">Repeat</keyword>
<comment type="caution">
    <text evidence="7">The sequence shown here is derived from an EMBL/GenBank/DDBJ whole genome shotgun (WGS) entry which is preliminary data.</text>
</comment>
<dbReference type="AlphaFoldDB" id="A0AAD9PG52"/>
<protein>
    <recommendedName>
        <fullName evidence="9">Phosphatase and actin regulator</fullName>
    </recommendedName>
</protein>
<evidence type="ECO:0008006" key="9">
    <source>
        <dbReference type="Google" id="ProtNLM"/>
    </source>
</evidence>
<name>A0AAD9PG52_RIDPI</name>
<dbReference type="PANTHER" id="PTHR12751">
    <property type="entry name" value="PHOSPHATASE AND ACTIN REGULATOR PHACTR"/>
    <property type="match status" value="1"/>
</dbReference>
<evidence type="ECO:0000256" key="2">
    <source>
        <dbReference type="ARBA" id="ARBA00022737"/>
    </source>
</evidence>
<evidence type="ECO:0000256" key="6">
    <source>
        <dbReference type="SAM" id="Phobius"/>
    </source>
</evidence>
<dbReference type="PANTHER" id="PTHR12751:SF18">
    <property type="entry name" value="PHOSPHATASE AND ACTIN REGULATOR 1"/>
    <property type="match status" value="1"/>
</dbReference>
<feature type="transmembrane region" description="Helical" evidence="6">
    <location>
        <begin position="338"/>
        <end position="360"/>
    </location>
</feature>
<dbReference type="GO" id="GO:0003779">
    <property type="term" value="F:actin binding"/>
    <property type="evidence" value="ECO:0007669"/>
    <property type="project" value="UniProtKB-KW"/>
</dbReference>
<dbReference type="InterPro" id="IPR004018">
    <property type="entry name" value="RPEL_repeat"/>
</dbReference>
<evidence type="ECO:0000313" key="8">
    <source>
        <dbReference type="Proteomes" id="UP001209878"/>
    </source>
</evidence>
<accession>A0AAD9PG52</accession>
<dbReference type="Proteomes" id="UP001209878">
    <property type="component" value="Unassembled WGS sequence"/>
</dbReference>
<keyword evidence="8" id="KW-1185">Reference proteome</keyword>
<evidence type="ECO:0000313" key="7">
    <source>
        <dbReference type="EMBL" id="KAK2194180.1"/>
    </source>
</evidence>
<sequence>MVSVTRQLQSGGMVSVTRQLQSGGMVSVTRQLQSGGMVSVTRQLQSGGMVSVTRQLQSGGMVSVTRQLQSGGMVSVTRQLQSGGMVSVTRQLQSGGMVSVTRQLQSGGMVSVTRQLQSGGMVSVTRQLQSGGMVSVTRQLQSGGMVSVTRQLQSGGMVSVTRQLQSGGMVSVTRQLQSAYEKSAQGSEMCPGSHGNQRLPSLDLWLGLYNEQNGSAVTDDMKVHSSICEQEKISTQISTPTPTTERKTSKFAALGRLFKPWKWKRRKKPSENIQRKAVDLERKISLRTTREELIERGLLKEPDDSSVSLSPQTQLASTTHHPSGLGTMDRASDTEKRLLLYFLIALTTSWGGIPGIASQIPVAVSASVRM</sequence>
<comment type="similarity">
    <text evidence="1">Belongs to the phosphatase and actin regulator family.</text>
</comment>
<organism evidence="7 8">
    <name type="scientific">Ridgeia piscesae</name>
    <name type="common">Tubeworm</name>
    <dbReference type="NCBI Taxonomy" id="27915"/>
    <lineage>
        <taxon>Eukaryota</taxon>
        <taxon>Metazoa</taxon>
        <taxon>Spiralia</taxon>
        <taxon>Lophotrochozoa</taxon>
        <taxon>Annelida</taxon>
        <taxon>Polychaeta</taxon>
        <taxon>Sedentaria</taxon>
        <taxon>Canalipalpata</taxon>
        <taxon>Sabellida</taxon>
        <taxon>Siboglinidae</taxon>
        <taxon>Ridgeia</taxon>
    </lineage>
</organism>